<keyword evidence="2" id="KW-1185">Reference proteome</keyword>
<accession>A0A6I4VPL2</accession>
<proteinExistence type="predicted"/>
<comment type="caution">
    <text evidence="1">The sequence shown here is derived from an EMBL/GenBank/DDBJ whole genome shotgun (WGS) entry which is preliminary data.</text>
</comment>
<protein>
    <submittedName>
        <fullName evidence="1">Uncharacterized protein</fullName>
    </submittedName>
</protein>
<evidence type="ECO:0000313" key="2">
    <source>
        <dbReference type="Proteomes" id="UP000430692"/>
    </source>
</evidence>
<sequence length="60" mass="6923">MFSKGKVGKIHVLTSGLDVLRGLSLQKNGIKKWKAVKMKENDYTNREIVEELGTRRYLMN</sequence>
<name>A0A6I4VPL2_9BACL</name>
<evidence type="ECO:0000313" key="1">
    <source>
        <dbReference type="EMBL" id="MXQ52338.1"/>
    </source>
</evidence>
<reference evidence="1 2" key="1">
    <citation type="submission" date="2019-12" db="EMBL/GenBank/DDBJ databases">
        <title>Whole-genome analyses of novel actinobacteria.</title>
        <authorList>
            <person name="Sahin N."/>
            <person name="Saygin H."/>
        </authorList>
    </citation>
    <scope>NUCLEOTIDE SEQUENCE [LARGE SCALE GENOMIC DNA]</scope>
    <source>
        <strain evidence="1 2">KC615</strain>
    </source>
</reference>
<dbReference type="Proteomes" id="UP000430692">
    <property type="component" value="Unassembled WGS sequence"/>
</dbReference>
<dbReference type="EMBL" id="WUUL01000001">
    <property type="protein sequence ID" value="MXQ52338.1"/>
    <property type="molecule type" value="Genomic_DNA"/>
</dbReference>
<dbReference type="RefSeq" id="WP_160799372.1">
    <property type="nucleotide sequence ID" value="NZ_WUUL01000001.1"/>
</dbReference>
<organism evidence="1 2">
    <name type="scientific">Shimazuella alba</name>
    <dbReference type="NCBI Taxonomy" id="2690964"/>
    <lineage>
        <taxon>Bacteria</taxon>
        <taxon>Bacillati</taxon>
        <taxon>Bacillota</taxon>
        <taxon>Bacilli</taxon>
        <taxon>Bacillales</taxon>
        <taxon>Thermoactinomycetaceae</taxon>
        <taxon>Shimazuella</taxon>
    </lineage>
</organism>
<dbReference type="AlphaFoldDB" id="A0A6I4VPL2"/>
<gene>
    <name evidence="1" type="ORF">GSM42_00935</name>
</gene>